<name>A0A0M8P6Y0_9EURO</name>
<dbReference type="Gene3D" id="3.90.550.50">
    <property type="match status" value="1"/>
</dbReference>
<keyword evidence="10 12" id="KW-1133">Transmembrane helix</keyword>
<accession>A0A0M8P6Y0</accession>
<keyword evidence="6" id="KW-0808">Transferase</keyword>
<dbReference type="Proteomes" id="UP000037696">
    <property type="component" value="Unassembled WGS sequence"/>
</dbReference>
<organism evidence="14 15">
    <name type="scientific">Penicillium nordicum</name>
    <dbReference type="NCBI Taxonomy" id="229535"/>
    <lineage>
        <taxon>Eukaryota</taxon>
        <taxon>Fungi</taxon>
        <taxon>Dikarya</taxon>
        <taxon>Ascomycota</taxon>
        <taxon>Pezizomycotina</taxon>
        <taxon>Eurotiomycetes</taxon>
        <taxon>Eurotiomycetidae</taxon>
        <taxon>Eurotiales</taxon>
        <taxon>Aspergillaceae</taxon>
        <taxon>Penicillium</taxon>
    </lineage>
</organism>
<dbReference type="PANTHER" id="PTHR23033">
    <property type="entry name" value="BETA1,3-GALACTOSYLTRANSFERASE"/>
    <property type="match status" value="1"/>
</dbReference>
<comment type="similarity">
    <text evidence="3">Belongs to the glycosyltransferase 31 family. Beta3-Gal-T subfamily.</text>
</comment>
<dbReference type="PANTHER" id="PTHR23033:SF43">
    <property type="entry name" value="APPLE DOMAIN-CONTAINING PROTEIN"/>
    <property type="match status" value="1"/>
</dbReference>
<dbReference type="EC" id="2.4.1.122" evidence="4"/>
<dbReference type="InterPro" id="IPR003378">
    <property type="entry name" value="Fringe-like_glycosylTrfase"/>
</dbReference>
<evidence type="ECO:0000256" key="8">
    <source>
        <dbReference type="ARBA" id="ARBA00022741"/>
    </source>
</evidence>
<dbReference type="OrthoDB" id="414175at2759"/>
<evidence type="ECO:0000313" key="15">
    <source>
        <dbReference type="Proteomes" id="UP000037696"/>
    </source>
</evidence>
<evidence type="ECO:0000256" key="12">
    <source>
        <dbReference type="SAM" id="Phobius"/>
    </source>
</evidence>
<keyword evidence="11 12" id="KW-0472">Membrane</keyword>
<dbReference type="EMBL" id="LHQQ01000117">
    <property type="protein sequence ID" value="KOS41971.1"/>
    <property type="molecule type" value="Genomic_DNA"/>
</dbReference>
<proteinExistence type="inferred from homology"/>
<feature type="domain" description="Fringe-like glycosyltransferase" evidence="13">
    <location>
        <begin position="192"/>
        <end position="273"/>
    </location>
</feature>
<dbReference type="InterPro" id="IPR026050">
    <property type="entry name" value="C1GALT1/C1GALT1_chp1"/>
</dbReference>
<dbReference type="GO" id="GO:0016020">
    <property type="term" value="C:membrane"/>
    <property type="evidence" value="ECO:0007669"/>
    <property type="project" value="UniProtKB-SubCell"/>
</dbReference>
<comment type="caution">
    <text evidence="14">The sequence shown here is derived from an EMBL/GenBank/DDBJ whole genome shotgun (WGS) entry which is preliminary data.</text>
</comment>
<dbReference type="STRING" id="229535.A0A0M8P6Y0"/>
<sequence length="555" mass="63213">MGTGTSTSTTARPFFRVLGNAKLKLLAIFLTVSTILLLTLYSGDLSEDISRNTKNESTNEKDYWTWETSTRFRKSKHKNDNDDTGNSQKAACDAFPSDMLSRIQIILKTSATEDPKRIDTHMASVTRCISNLLVISDKETELHGHRVHDILADLSPSSRNQTPEFEAYEALQRGESNIDSATGWKLDRFKFLPMVERAKKVNPSAEWYVFLETDTYFVWDNLFRMLEQFEPSSPLYMGSPAPGRDIGDGKVNWFAYGGAGFVLSRAAVDALVAREVGEYGEFIGQSLSEQYMQVVRDDCCGDSVLGFALFEKGIELSGLWPMFNAHPLDSIPFGDNHHWCQPVISMHKSQLGDMTGLADWEDERDRTKPLLYADLVDYPRLGQLSERKGWDNGAWGGIIEQPNTLPQHESLEACRQTCHDRDWCMSYTYDTAGVCVFVRSLRLGAKSKLEIAEQFTAGWDNDKIQNWRVNNMCEKPMWMKPKILRERITHFQSDCGFICPTIWFKETSQTHQKIKSYPYATQESCISTQATHTWENKQYTDVLSSIRQAKGKKFL</sequence>
<evidence type="ECO:0000256" key="3">
    <source>
        <dbReference type="ARBA" id="ARBA00006462"/>
    </source>
</evidence>
<dbReference type="AlphaFoldDB" id="A0A0M8P6Y0"/>
<keyword evidence="9" id="KW-0735">Signal-anchor</keyword>
<keyword evidence="7 12" id="KW-0812">Transmembrane</keyword>
<evidence type="ECO:0000259" key="13">
    <source>
        <dbReference type="Pfam" id="PF02434"/>
    </source>
</evidence>
<evidence type="ECO:0000256" key="4">
    <source>
        <dbReference type="ARBA" id="ARBA00012557"/>
    </source>
</evidence>
<evidence type="ECO:0000256" key="9">
    <source>
        <dbReference type="ARBA" id="ARBA00022968"/>
    </source>
</evidence>
<evidence type="ECO:0000256" key="6">
    <source>
        <dbReference type="ARBA" id="ARBA00022679"/>
    </source>
</evidence>
<evidence type="ECO:0000256" key="5">
    <source>
        <dbReference type="ARBA" id="ARBA00022676"/>
    </source>
</evidence>
<feature type="transmembrane region" description="Helical" evidence="12">
    <location>
        <begin position="25"/>
        <end position="43"/>
    </location>
</feature>
<reference evidence="14 15" key="1">
    <citation type="submission" date="2015-08" db="EMBL/GenBank/DDBJ databases">
        <title>Genome sequencing of Penicillium nordicum.</title>
        <authorList>
            <person name="Nguyen H.D."/>
            <person name="Seifert K.A."/>
        </authorList>
    </citation>
    <scope>NUCLEOTIDE SEQUENCE [LARGE SCALE GENOMIC DNA]</scope>
    <source>
        <strain evidence="14 15">DAOMC 185683</strain>
    </source>
</reference>
<comment type="subcellular location">
    <subcellularLocation>
        <location evidence="1">Membrane</location>
        <topology evidence="1">Single-pass type II membrane protein</topology>
    </subcellularLocation>
</comment>
<keyword evidence="15" id="KW-1185">Reference proteome</keyword>
<dbReference type="GO" id="GO:0016263">
    <property type="term" value="F:glycoprotein-N-acetylgalactosamine 3-beta-galactosyltransferase activity"/>
    <property type="evidence" value="ECO:0007669"/>
    <property type="project" value="UniProtKB-EC"/>
</dbReference>
<gene>
    <name evidence="14" type="ORF">ACN38_g7155</name>
</gene>
<dbReference type="GO" id="GO:0000166">
    <property type="term" value="F:nucleotide binding"/>
    <property type="evidence" value="ECO:0007669"/>
    <property type="project" value="UniProtKB-KW"/>
</dbReference>
<keyword evidence="8" id="KW-0547">Nucleotide-binding</keyword>
<comment type="pathway">
    <text evidence="2">Protein modification; protein glycosylation.</text>
</comment>
<evidence type="ECO:0000256" key="7">
    <source>
        <dbReference type="ARBA" id="ARBA00022692"/>
    </source>
</evidence>
<evidence type="ECO:0000256" key="2">
    <source>
        <dbReference type="ARBA" id="ARBA00004922"/>
    </source>
</evidence>
<protein>
    <recommendedName>
        <fullName evidence="4">N-acetylgalactosaminide beta-1,3-galactosyltransferase</fullName>
        <ecNumber evidence="4">2.4.1.122</ecNumber>
    </recommendedName>
</protein>
<evidence type="ECO:0000313" key="14">
    <source>
        <dbReference type="EMBL" id="KOS41971.1"/>
    </source>
</evidence>
<dbReference type="Pfam" id="PF02434">
    <property type="entry name" value="Fringe"/>
    <property type="match status" value="1"/>
</dbReference>
<keyword evidence="5" id="KW-0328">Glycosyltransferase</keyword>
<evidence type="ECO:0000256" key="10">
    <source>
        <dbReference type="ARBA" id="ARBA00022989"/>
    </source>
</evidence>
<evidence type="ECO:0000256" key="1">
    <source>
        <dbReference type="ARBA" id="ARBA00004606"/>
    </source>
</evidence>
<evidence type="ECO:0000256" key="11">
    <source>
        <dbReference type="ARBA" id="ARBA00023136"/>
    </source>
</evidence>